<evidence type="ECO:0000256" key="3">
    <source>
        <dbReference type="ARBA" id="ARBA00022989"/>
    </source>
</evidence>
<protein>
    <recommendedName>
        <fullName evidence="6">G-protein coupled receptors family 1 profile domain-containing protein</fullName>
    </recommendedName>
</protein>
<accession>A0AAD9JSK8</accession>
<feature type="transmembrane region" description="Helical" evidence="5">
    <location>
        <begin position="365"/>
        <end position="387"/>
    </location>
</feature>
<feature type="transmembrane region" description="Helical" evidence="5">
    <location>
        <begin position="111"/>
        <end position="130"/>
    </location>
</feature>
<dbReference type="PROSITE" id="PS50262">
    <property type="entry name" value="G_PROTEIN_RECEP_F1_2"/>
    <property type="match status" value="1"/>
</dbReference>
<feature type="transmembrane region" description="Helical" evidence="5">
    <location>
        <begin position="259"/>
        <end position="282"/>
    </location>
</feature>
<dbReference type="InterPro" id="IPR017452">
    <property type="entry name" value="GPCR_Rhodpsn_7TM"/>
</dbReference>
<evidence type="ECO:0000313" key="8">
    <source>
        <dbReference type="Proteomes" id="UP001208570"/>
    </source>
</evidence>
<dbReference type="AlphaFoldDB" id="A0AAD9JSK8"/>
<evidence type="ECO:0000313" key="7">
    <source>
        <dbReference type="EMBL" id="KAK2158644.1"/>
    </source>
</evidence>
<gene>
    <name evidence="7" type="ORF">LSH36_166g04076</name>
</gene>
<dbReference type="Proteomes" id="UP001208570">
    <property type="component" value="Unassembled WGS sequence"/>
</dbReference>
<feature type="transmembrane region" description="Helical" evidence="5">
    <location>
        <begin position="312"/>
        <end position="334"/>
    </location>
</feature>
<dbReference type="GO" id="GO:0016020">
    <property type="term" value="C:membrane"/>
    <property type="evidence" value="ECO:0007669"/>
    <property type="project" value="UniProtKB-SubCell"/>
</dbReference>
<dbReference type="SUPFAM" id="SSF81321">
    <property type="entry name" value="Family A G protein-coupled receptor-like"/>
    <property type="match status" value="1"/>
</dbReference>
<keyword evidence="3 5" id="KW-1133">Transmembrane helix</keyword>
<evidence type="ECO:0000259" key="6">
    <source>
        <dbReference type="PROSITE" id="PS50262"/>
    </source>
</evidence>
<dbReference type="InterPro" id="IPR052954">
    <property type="entry name" value="GPCR-Ligand_Int"/>
</dbReference>
<evidence type="ECO:0000256" key="2">
    <source>
        <dbReference type="ARBA" id="ARBA00022692"/>
    </source>
</evidence>
<dbReference type="Gene3D" id="1.20.1070.10">
    <property type="entry name" value="Rhodopsin 7-helix transmembrane proteins"/>
    <property type="match status" value="1"/>
</dbReference>
<name>A0AAD9JSK8_9ANNE</name>
<reference evidence="7" key="1">
    <citation type="journal article" date="2023" name="Mol. Biol. Evol.">
        <title>Third-Generation Sequencing Reveals the Adaptive Role of the Epigenome in Three Deep-Sea Polychaetes.</title>
        <authorList>
            <person name="Perez M."/>
            <person name="Aroh O."/>
            <person name="Sun Y."/>
            <person name="Lan Y."/>
            <person name="Juniper S.K."/>
            <person name="Young C.R."/>
            <person name="Angers B."/>
            <person name="Qian P.Y."/>
        </authorList>
    </citation>
    <scope>NUCLEOTIDE SEQUENCE</scope>
    <source>
        <strain evidence="7">P08H-3</strain>
    </source>
</reference>
<feature type="transmembrane region" description="Helical" evidence="5">
    <location>
        <begin position="158"/>
        <end position="182"/>
    </location>
</feature>
<keyword evidence="4 5" id="KW-0472">Membrane</keyword>
<feature type="transmembrane region" description="Helical" evidence="5">
    <location>
        <begin position="74"/>
        <end position="99"/>
    </location>
</feature>
<evidence type="ECO:0000256" key="1">
    <source>
        <dbReference type="ARBA" id="ARBA00004370"/>
    </source>
</evidence>
<dbReference type="PANTHER" id="PTHR46641:SF18">
    <property type="entry name" value="G-PROTEIN COUPLED RECEPTORS FAMILY 1 PROFILE DOMAIN-CONTAINING PROTEIN"/>
    <property type="match status" value="1"/>
</dbReference>
<feature type="transmembrane region" description="Helical" evidence="5">
    <location>
        <begin position="203"/>
        <end position="223"/>
    </location>
</feature>
<keyword evidence="8" id="KW-1185">Reference proteome</keyword>
<comment type="caution">
    <text evidence="7">The sequence shown here is derived from an EMBL/GenBank/DDBJ whole genome shotgun (WGS) entry which is preliminary data.</text>
</comment>
<organism evidence="7 8">
    <name type="scientific">Paralvinella palmiformis</name>
    <dbReference type="NCBI Taxonomy" id="53620"/>
    <lineage>
        <taxon>Eukaryota</taxon>
        <taxon>Metazoa</taxon>
        <taxon>Spiralia</taxon>
        <taxon>Lophotrochozoa</taxon>
        <taxon>Annelida</taxon>
        <taxon>Polychaeta</taxon>
        <taxon>Sedentaria</taxon>
        <taxon>Canalipalpata</taxon>
        <taxon>Terebellida</taxon>
        <taxon>Terebelliformia</taxon>
        <taxon>Alvinellidae</taxon>
        <taxon>Paralvinella</taxon>
    </lineage>
</organism>
<sequence>MDPAGLTSPNNASLNDSLATNGSSFLPEDAANLSFVASSAPPPLPLWRNSTHFRYTHSLPLLDEQLLENRLGYFSFYGIILPILTVLGCLGNMVVFFVFHHPEMRCLSSMFISAILVSDTFYLIGITVVMSPKSWLAHLQYNADDPMFWTLLDHTQRLFLGMYPITEMAQCLVVWYTMALTIEQYMVYYHPIRLWKYSTRDKGLQIITTIFIPTILVHMVHFFKFVRDDVFFHSVGHSHKEVCLSDIYRSQQFQIYEKFLYYIFFRLAPWAVIIIILPRVIVGAFKMRVTSVNRISDLKLDRLIKSGRSSKITIVTILLFVIFNGVSNVMYAMAVKYMEFDQFLAGCLLAPSTRRFDGLPAKWEFLYTLFMVLYSCIKFPLCLLASYEVRRLVALFFWWPHANRDKLKEIVIYVLSNRSDTYDNYSD</sequence>
<keyword evidence="2 5" id="KW-0812">Transmembrane</keyword>
<dbReference type="EMBL" id="JAODUP010000166">
    <property type="protein sequence ID" value="KAK2158644.1"/>
    <property type="molecule type" value="Genomic_DNA"/>
</dbReference>
<feature type="domain" description="G-protein coupled receptors family 1 profile" evidence="6">
    <location>
        <begin position="91"/>
        <end position="322"/>
    </location>
</feature>
<evidence type="ECO:0000256" key="5">
    <source>
        <dbReference type="SAM" id="Phobius"/>
    </source>
</evidence>
<comment type="subcellular location">
    <subcellularLocation>
        <location evidence="1">Membrane</location>
    </subcellularLocation>
</comment>
<proteinExistence type="predicted"/>
<dbReference type="PANTHER" id="PTHR46641">
    <property type="entry name" value="FMRFAMIDE RECEPTOR-RELATED"/>
    <property type="match status" value="1"/>
</dbReference>
<evidence type="ECO:0000256" key="4">
    <source>
        <dbReference type="ARBA" id="ARBA00023136"/>
    </source>
</evidence>